<dbReference type="InterPro" id="IPR002131">
    <property type="entry name" value="Gphrmn_rcpt_fam"/>
</dbReference>
<dbReference type="GeneID" id="115875891"/>
<dbReference type="GO" id="GO:0016500">
    <property type="term" value="F:protein-hormone receptor activity"/>
    <property type="evidence" value="ECO:0007669"/>
    <property type="project" value="InterPro"/>
</dbReference>
<evidence type="ECO:0000313" key="18">
    <source>
        <dbReference type="RefSeq" id="XP_030747315.1"/>
    </source>
</evidence>
<evidence type="ECO:0000256" key="4">
    <source>
        <dbReference type="ARBA" id="ARBA00022614"/>
    </source>
</evidence>
<dbReference type="InParanoid" id="A0A6J2X8M3"/>
<feature type="domain" description="G-protein coupled receptors family 1 profile" evidence="16">
    <location>
        <begin position="678"/>
        <end position="924"/>
    </location>
</feature>
<dbReference type="InterPro" id="IPR000276">
    <property type="entry name" value="GPCR_Rhodpsn"/>
</dbReference>
<dbReference type="PROSITE" id="PS51450">
    <property type="entry name" value="LRR"/>
    <property type="match status" value="4"/>
</dbReference>
<reference evidence="18" key="1">
    <citation type="submission" date="2025-08" db="UniProtKB">
        <authorList>
            <consortium name="RefSeq"/>
        </authorList>
    </citation>
    <scope>IDENTIFICATION</scope>
    <source>
        <tissue evidence="18">Gonads</tissue>
    </source>
</reference>
<evidence type="ECO:0000256" key="8">
    <source>
        <dbReference type="ARBA" id="ARBA00022989"/>
    </source>
</evidence>
<feature type="transmembrane region" description="Helical" evidence="15">
    <location>
        <begin position="743"/>
        <end position="764"/>
    </location>
</feature>
<evidence type="ECO:0000256" key="15">
    <source>
        <dbReference type="SAM" id="Phobius"/>
    </source>
</evidence>
<evidence type="ECO:0000256" key="12">
    <source>
        <dbReference type="ARBA" id="ARBA00023180"/>
    </source>
</evidence>
<evidence type="ECO:0000256" key="13">
    <source>
        <dbReference type="ARBA" id="ARBA00023224"/>
    </source>
</evidence>
<evidence type="ECO:0000256" key="9">
    <source>
        <dbReference type="ARBA" id="ARBA00023040"/>
    </source>
</evidence>
<dbReference type="Proteomes" id="UP000504635">
    <property type="component" value="Unplaced"/>
</dbReference>
<dbReference type="KEGG" id="soy:115875891"/>
<feature type="region of interest" description="Disordered" evidence="14">
    <location>
        <begin position="1048"/>
        <end position="1073"/>
    </location>
</feature>
<feature type="transmembrane region" description="Helical" evidence="15">
    <location>
        <begin position="43"/>
        <end position="65"/>
    </location>
</feature>
<dbReference type="InterPro" id="IPR001611">
    <property type="entry name" value="Leu-rich_rpt"/>
</dbReference>
<evidence type="ECO:0000259" key="16">
    <source>
        <dbReference type="PROSITE" id="PS50262"/>
    </source>
</evidence>
<dbReference type="FunFam" id="3.80.10.10:FF:000770">
    <property type="entry name" value="Uncharacterized protein"/>
    <property type="match status" value="1"/>
</dbReference>
<dbReference type="CDD" id="cd15136">
    <property type="entry name" value="7tmA_Glyco_hormone_R"/>
    <property type="match status" value="1"/>
</dbReference>
<dbReference type="SUPFAM" id="SSF81321">
    <property type="entry name" value="Family A G protein-coupled receptor-like"/>
    <property type="match status" value="1"/>
</dbReference>
<organism evidence="17 18">
    <name type="scientific">Sitophilus oryzae</name>
    <name type="common">Rice weevil</name>
    <name type="synonym">Curculio oryzae</name>
    <dbReference type="NCBI Taxonomy" id="7048"/>
    <lineage>
        <taxon>Eukaryota</taxon>
        <taxon>Metazoa</taxon>
        <taxon>Ecdysozoa</taxon>
        <taxon>Arthropoda</taxon>
        <taxon>Hexapoda</taxon>
        <taxon>Insecta</taxon>
        <taxon>Pterygota</taxon>
        <taxon>Neoptera</taxon>
        <taxon>Endopterygota</taxon>
        <taxon>Coleoptera</taxon>
        <taxon>Polyphaga</taxon>
        <taxon>Cucujiformia</taxon>
        <taxon>Curculionidae</taxon>
        <taxon>Dryophthorinae</taxon>
        <taxon>Sitophilus</taxon>
    </lineage>
</organism>
<evidence type="ECO:0000256" key="2">
    <source>
        <dbReference type="ARBA" id="ARBA00010663"/>
    </source>
</evidence>
<feature type="compositionally biased region" description="Low complexity" evidence="14">
    <location>
        <begin position="1056"/>
        <end position="1069"/>
    </location>
</feature>
<feature type="transmembrane region" description="Helical" evidence="15">
    <location>
        <begin position="785"/>
        <end position="807"/>
    </location>
</feature>
<dbReference type="Pfam" id="PF00001">
    <property type="entry name" value="7tm_1"/>
    <property type="match status" value="1"/>
</dbReference>
<evidence type="ECO:0000256" key="11">
    <source>
        <dbReference type="ARBA" id="ARBA00023170"/>
    </source>
</evidence>
<feature type="region of interest" description="Disordered" evidence="14">
    <location>
        <begin position="958"/>
        <end position="984"/>
    </location>
</feature>
<evidence type="ECO:0000256" key="6">
    <source>
        <dbReference type="ARBA" id="ARBA00022729"/>
    </source>
</evidence>
<feature type="transmembrane region" description="Helical" evidence="15">
    <location>
        <begin position="872"/>
        <end position="895"/>
    </location>
</feature>
<dbReference type="InterPro" id="IPR017452">
    <property type="entry name" value="GPCR_Rhodpsn_7TM"/>
</dbReference>
<proteinExistence type="inferred from homology"/>
<feature type="compositionally biased region" description="Polar residues" evidence="14">
    <location>
        <begin position="958"/>
        <end position="974"/>
    </location>
</feature>
<evidence type="ECO:0000256" key="10">
    <source>
        <dbReference type="ARBA" id="ARBA00023136"/>
    </source>
</evidence>
<keyword evidence="11" id="KW-0675">Receptor</keyword>
<dbReference type="GO" id="GO:0007189">
    <property type="term" value="P:adenylate cyclase-activating G protein-coupled receptor signaling pathway"/>
    <property type="evidence" value="ECO:0007669"/>
    <property type="project" value="TreeGrafter"/>
</dbReference>
<keyword evidence="8 15" id="KW-1133">Transmembrane helix</keyword>
<dbReference type="SMART" id="SM00364">
    <property type="entry name" value="LRR_BAC"/>
    <property type="match status" value="4"/>
</dbReference>
<keyword evidence="6" id="KW-0732">Signal</keyword>
<keyword evidence="10 15" id="KW-0472">Membrane</keyword>
<dbReference type="PROSITE" id="PS50262">
    <property type="entry name" value="G_PROTEIN_RECEP_F1_2"/>
    <property type="match status" value="1"/>
</dbReference>
<evidence type="ECO:0000256" key="7">
    <source>
        <dbReference type="ARBA" id="ARBA00022737"/>
    </source>
</evidence>
<gene>
    <name evidence="18" type="primary">LOC115875891</name>
</gene>
<protein>
    <submittedName>
        <fullName evidence="18">Leucine-rich repeat-containing G-protein coupled receptor 5A-like</fullName>
    </submittedName>
</protein>
<dbReference type="InterPro" id="IPR003591">
    <property type="entry name" value="Leu-rich_rpt_typical-subtyp"/>
</dbReference>
<keyword evidence="3" id="KW-1003">Cell membrane</keyword>
<comment type="similarity">
    <text evidence="2">Belongs to the G-protein coupled receptor 1 family.</text>
</comment>
<name>A0A6J2X8M3_SITOR</name>
<keyword evidence="7" id="KW-0677">Repeat</keyword>
<keyword evidence="5 15" id="KW-0812">Transmembrane</keyword>
<keyword evidence="13" id="KW-0807">Transducer</keyword>
<comment type="subcellular location">
    <subcellularLocation>
        <location evidence="1">Cell membrane</location>
        <topology evidence="1">Multi-pass membrane protein</topology>
    </subcellularLocation>
</comment>
<feature type="compositionally biased region" description="Low complexity" evidence="14">
    <location>
        <begin position="1102"/>
        <end position="1134"/>
    </location>
</feature>
<evidence type="ECO:0000313" key="17">
    <source>
        <dbReference type="Proteomes" id="UP000504635"/>
    </source>
</evidence>
<dbReference type="Gene3D" id="1.20.1070.10">
    <property type="entry name" value="Rhodopsin 7-helix transmembrane proteins"/>
    <property type="match status" value="1"/>
</dbReference>
<keyword evidence="4" id="KW-0433">Leucine-rich repeat</keyword>
<evidence type="ECO:0000256" key="1">
    <source>
        <dbReference type="ARBA" id="ARBA00004651"/>
    </source>
</evidence>
<dbReference type="FunCoup" id="A0A6J2X8M3">
    <property type="interactions" value="89"/>
</dbReference>
<dbReference type="InterPro" id="IPR032675">
    <property type="entry name" value="LRR_dom_sf"/>
</dbReference>
<evidence type="ECO:0000256" key="14">
    <source>
        <dbReference type="SAM" id="MobiDB-lite"/>
    </source>
</evidence>
<dbReference type="GO" id="GO:0008528">
    <property type="term" value="F:G protein-coupled peptide receptor activity"/>
    <property type="evidence" value="ECO:0007669"/>
    <property type="project" value="TreeGrafter"/>
</dbReference>
<dbReference type="Gene3D" id="3.80.10.10">
    <property type="entry name" value="Ribonuclease Inhibitor"/>
    <property type="match status" value="3"/>
</dbReference>
<feature type="transmembrane region" description="Helical" evidence="15">
    <location>
        <begin position="667"/>
        <end position="688"/>
    </location>
</feature>
<dbReference type="FunFam" id="1.20.1070.10:FF:000156">
    <property type="entry name" value="Lutropin-choriogonadotropic hormone receptor"/>
    <property type="match status" value="1"/>
</dbReference>
<evidence type="ECO:0000256" key="3">
    <source>
        <dbReference type="ARBA" id="ARBA00022475"/>
    </source>
</evidence>
<dbReference type="PANTHER" id="PTHR24372">
    <property type="entry name" value="GLYCOPROTEIN HORMONE RECEPTOR"/>
    <property type="match status" value="1"/>
</dbReference>
<dbReference type="RefSeq" id="XP_030747315.1">
    <property type="nucleotide sequence ID" value="XM_030891455.1"/>
</dbReference>
<evidence type="ECO:0000256" key="5">
    <source>
        <dbReference type="ARBA" id="ARBA00022692"/>
    </source>
</evidence>
<keyword evidence="9" id="KW-0297">G-protein coupled receptor</keyword>
<dbReference type="Pfam" id="PF13855">
    <property type="entry name" value="LRR_8"/>
    <property type="match status" value="3"/>
</dbReference>
<dbReference type="SMART" id="SM00365">
    <property type="entry name" value="LRR_SD22"/>
    <property type="match status" value="6"/>
</dbReference>
<keyword evidence="17" id="KW-1185">Reference proteome</keyword>
<feature type="region of interest" description="Disordered" evidence="14">
    <location>
        <begin position="1096"/>
        <end position="1141"/>
    </location>
</feature>
<dbReference type="PANTHER" id="PTHR24372:SF82">
    <property type="entry name" value="RICKETS"/>
    <property type="match status" value="1"/>
</dbReference>
<feature type="transmembrane region" description="Helical" evidence="15">
    <location>
        <begin position="827"/>
        <end position="851"/>
    </location>
</feature>
<dbReference type="SUPFAM" id="SSF52058">
    <property type="entry name" value="L domain-like"/>
    <property type="match status" value="2"/>
</dbReference>
<dbReference type="PRINTS" id="PR00237">
    <property type="entry name" value="GPCRRHODOPSN"/>
</dbReference>
<sequence length="1284" mass="143859">MRRRAAIYRFRAFHRSHHQCFGLENVEIRCGKYRRFKLDFKKYIKAALPLFVFFLLTGECGGAIAGAQESLSPCPVFGEDRCRCTPDLHEFQCRGAGFTTIPDLPYSITKLDLTSNNITSLNETSLFHFLSLDELTLTDNKLEKIHSKSFAKNIQLKRLILQNCGLKQIPSEALKPLVKLQTLQVGNNAITDVAEDTFLATPNLRSLRLDGNELRRVPTKALATLPHLEVLNLGNNQIPRITIGAFPSLNSLLVLLLKRNKIVDIDDLAFVNLTSLRILELDNNFLTQIPLAITKLPDLQELSISGNRIKYITGGLLQQTPALALLELKGNPLVAVDSHAFSHLPRLRKLILSDARELSTFPNLNGTGALEVLRLDRAGLRAVPSSLCTFCPKLKSLDVKSNKLTAVPDINNCREMRVLDLASNSIGSIENKPFRGMYQMHDLLLAHNRIQYIPYDAFYNLSKLQVLDLESNEISFIHPDAFLSISRIEDLNLGNNVFPHLPSAGLERLLHLKTFNNPNLREFPPPEDFPRIQSLVLAYAYHCCAFLPLVPSNPPPKAKDLIVFPDIEDIDLNIWNNSVDLWPSQQNITKSFGSKFEAIWENIRSDFTYPGNFPSYMEEYLSEEDIPVRYPGDSVLTGSPGKIQCLPLPGPFLPCQDLFDWWTLRCGVWIVFLCALLGNGTVVFVLIFSRGKMDVPRFLVCNLAAADFFMGIYLGFLAVVDASTLGEFRMYAIPWQMSPGCQLAGFLGVLSSELSVYTLAVITLERNYAITHAMHLNKRLSLKHAGYIMICGWSFAILMALLPLFSVSDYRKFAVCLPFEVKDAISLTYVVFLMLINGVAFLILMGCYLKMYCAIRGSQAWNSNDSRIAKRMALLVFTDFLCWSPIAFFALTAAFGLQLISLEQAKVFTVFVLPLNSCCNPFLYAILTKQFKKDCVMICKAIEESRVTRGIGRCRHSSNFSNRQTPANTNSLADRSSRENQNHHVPTCTCNVKLLSDPLASKSQPRPERNNRVKEWIASKARWLCVRRPQRHRRAPNDTYTYQIAEIQQKQHKRASSVSSSENFSSSRSDSWRHNHHCGIPLRLLDPKRRASSWIVTRKTSQDSNLSNSRNDSSGSATTASTSTWRMSRSSGSSEPPRIRVKPRLIRQYAFQDDIDPPGSPGRLTVRFLTTIPSAAENSMQLEEEQPSNNAVSPVKEPEGPVFAILHTTLPPGTPVRRQSIITLHPTSDVISNNNNNTDVNNVNISSNSNGLSSSINSSLAAGCSYTSQNVEEVQVKCEAGPSR</sequence>
<dbReference type="SMART" id="SM00369">
    <property type="entry name" value="LRR_TYP"/>
    <property type="match status" value="14"/>
</dbReference>
<dbReference type="GO" id="GO:0005886">
    <property type="term" value="C:plasma membrane"/>
    <property type="evidence" value="ECO:0007669"/>
    <property type="project" value="UniProtKB-SubCell"/>
</dbReference>
<dbReference type="PRINTS" id="PR00373">
    <property type="entry name" value="GLYCHORMONER"/>
</dbReference>
<keyword evidence="12" id="KW-0325">Glycoprotein</keyword>
<dbReference type="OrthoDB" id="1883493at2759"/>
<accession>A0A6J2X8M3</accession>
<dbReference type="GO" id="GO:0009755">
    <property type="term" value="P:hormone-mediated signaling pathway"/>
    <property type="evidence" value="ECO:0007669"/>
    <property type="project" value="TreeGrafter"/>
</dbReference>
<feature type="transmembrane region" description="Helical" evidence="15">
    <location>
        <begin position="700"/>
        <end position="723"/>
    </location>
</feature>